<evidence type="ECO:0000313" key="2">
    <source>
        <dbReference type="EMBL" id="TLU89767.1"/>
    </source>
</evidence>
<feature type="transmembrane region" description="Helical" evidence="1">
    <location>
        <begin position="358"/>
        <end position="377"/>
    </location>
</feature>
<feature type="transmembrane region" description="Helical" evidence="1">
    <location>
        <begin position="116"/>
        <end position="132"/>
    </location>
</feature>
<dbReference type="AlphaFoldDB" id="A0A5R9K7C8"/>
<dbReference type="RefSeq" id="WP_138283121.1">
    <property type="nucleotide sequence ID" value="NZ_BMGE01000006.1"/>
</dbReference>
<feature type="transmembrane region" description="Helical" evidence="1">
    <location>
        <begin position="165"/>
        <end position="195"/>
    </location>
</feature>
<feature type="transmembrane region" description="Helical" evidence="1">
    <location>
        <begin position="269"/>
        <end position="287"/>
    </location>
</feature>
<dbReference type="EMBL" id="VCEI01000029">
    <property type="protein sequence ID" value="TLU89767.1"/>
    <property type="molecule type" value="Genomic_DNA"/>
</dbReference>
<accession>A0A5R9K7C8</accession>
<evidence type="ECO:0000313" key="3">
    <source>
        <dbReference type="Proteomes" id="UP000309788"/>
    </source>
</evidence>
<feature type="transmembrane region" description="Helical" evidence="1">
    <location>
        <begin position="299"/>
        <end position="320"/>
    </location>
</feature>
<keyword evidence="1" id="KW-1133">Transmembrane helix</keyword>
<feature type="transmembrane region" description="Helical" evidence="1">
    <location>
        <begin position="7"/>
        <end position="24"/>
    </location>
</feature>
<gene>
    <name evidence="2" type="ORF">FEM55_19715</name>
</gene>
<feature type="transmembrane region" description="Helical" evidence="1">
    <location>
        <begin position="239"/>
        <end position="257"/>
    </location>
</feature>
<evidence type="ECO:0000256" key="1">
    <source>
        <dbReference type="SAM" id="Phobius"/>
    </source>
</evidence>
<sequence>MRLARYFSLITCTCIVCFYFYLIIQNTVDIPNGDDLYCLLLFTQKFKDANNPEECFRLLFEQWVEHRIVYSRFTALVSYWIHGAVNFKSIALIGNCSLLGVTFLFYKLLRNMQLSVSYLIPAVLTLFSPVMYEGNLWAGASTVYMPVCLMGILSIFLLTIPSHIAFTLAILTAVLATYSFGNGMFVFVAGVIVLFKSGKTKYATIWIIAGFAAAAFYFRNFKMYSATNAFGWTAHFKHPIYLFNNFFAFVGGTFNYIENVNGPVEYQNFPALLAGIILTAVLIWGIIKTMFIKAEPVQVTWAGMAVFIVITSTVIAFSRTHLEQMTTISSRYKIYSMVAFLLVYLWCLIYYDKRKTVAAVFTGASAVLLLFNYYVYYEKFVDYQCHSLAGLYNYNNNGKWIIYSKTAYFEKASKFVSDTIKINPEPVFSFHPIFPELTHRAIYSARTLENMEIIDNTDSGSKLRKSISFKTNEYPSTPNQPKGIYLVTYNEKNIFLFAASPLKNGRLNMIRQLKYFKNGFYAEEDMFDFIQKGEVYKFAVFCPGEKEHVRLINYQITGK</sequence>
<feature type="transmembrane region" description="Helical" evidence="1">
    <location>
        <begin position="332"/>
        <end position="351"/>
    </location>
</feature>
<organism evidence="2 3">
    <name type="scientific">Dyadobacter sediminis</name>
    <dbReference type="NCBI Taxonomy" id="1493691"/>
    <lineage>
        <taxon>Bacteria</taxon>
        <taxon>Pseudomonadati</taxon>
        <taxon>Bacteroidota</taxon>
        <taxon>Cytophagia</taxon>
        <taxon>Cytophagales</taxon>
        <taxon>Spirosomataceae</taxon>
        <taxon>Dyadobacter</taxon>
    </lineage>
</organism>
<protein>
    <recommendedName>
        <fullName evidence="4">Glycosyltransferase RgtA/B/C/D-like domain-containing protein</fullName>
    </recommendedName>
</protein>
<dbReference type="OrthoDB" id="913445at2"/>
<reference evidence="2 3" key="1">
    <citation type="submission" date="2019-05" db="EMBL/GenBank/DDBJ databases">
        <authorList>
            <person name="Qu J.-H."/>
        </authorList>
    </citation>
    <scope>NUCLEOTIDE SEQUENCE [LARGE SCALE GENOMIC DNA]</scope>
    <source>
        <strain evidence="2 3">Z12</strain>
    </source>
</reference>
<comment type="caution">
    <text evidence="2">The sequence shown here is derived from an EMBL/GenBank/DDBJ whole genome shotgun (WGS) entry which is preliminary data.</text>
</comment>
<keyword evidence="1" id="KW-0472">Membrane</keyword>
<name>A0A5R9K7C8_9BACT</name>
<dbReference type="Proteomes" id="UP000309788">
    <property type="component" value="Unassembled WGS sequence"/>
</dbReference>
<feature type="transmembrane region" description="Helical" evidence="1">
    <location>
        <begin position="89"/>
        <end position="109"/>
    </location>
</feature>
<feature type="transmembrane region" description="Helical" evidence="1">
    <location>
        <begin position="138"/>
        <end position="158"/>
    </location>
</feature>
<keyword evidence="1" id="KW-0812">Transmembrane</keyword>
<keyword evidence="3" id="KW-1185">Reference proteome</keyword>
<evidence type="ECO:0008006" key="4">
    <source>
        <dbReference type="Google" id="ProtNLM"/>
    </source>
</evidence>
<proteinExistence type="predicted"/>
<feature type="transmembrane region" description="Helical" evidence="1">
    <location>
        <begin position="201"/>
        <end position="218"/>
    </location>
</feature>